<dbReference type="InterPro" id="IPR032465">
    <property type="entry name" value="ACMSD"/>
</dbReference>
<keyword evidence="1" id="KW-0456">Lyase</keyword>
<reference evidence="3 4" key="1">
    <citation type="submission" date="2013-04" db="EMBL/GenBank/DDBJ databases">
        <title>The Genome Sequence of Parabacteroides gordonii DSM 23371.</title>
        <authorList>
            <consortium name="The Broad Institute Genomics Platform"/>
            <person name="Earl A."/>
            <person name="Ward D."/>
            <person name="Feldgarden M."/>
            <person name="Gevers D."/>
            <person name="Martens E."/>
            <person name="Sakamoto M."/>
            <person name="Benno Y."/>
            <person name="Suzuki N."/>
            <person name="Matsunaga N."/>
            <person name="Koshihara K."/>
            <person name="Seki M."/>
            <person name="Komiya H."/>
            <person name="Walker B."/>
            <person name="Young S."/>
            <person name="Zeng Q."/>
            <person name="Gargeya S."/>
            <person name="Fitzgerald M."/>
            <person name="Haas B."/>
            <person name="Abouelleil A."/>
            <person name="Allen A.W."/>
            <person name="Alvarado L."/>
            <person name="Arachchi H.M."/>
            <person name="Berlin A.M."/>
            <person name="Chapman S.B."/>
            <person name="Gainer-Dewar J."/>
            <person name="Goldberg J."/>
            <person name="Griggs A."/>
            <person name="Gujja S."/>
            <person name="Hansen M."/>
            <person name="Howarth C."/>
            <person name="Imamovic A."/>
            <person name="Ireland A."/>
            <person name="Larimer J."/>
            <person name="McCowan C."/>
            <person name="Murphy C."/>
            <person name="Pearson M."/>
            <person name="Poon T.W."/>
            <person name="Priest M."/>
            <person name="Roberts A."/>
            <person name="Saif S."/>
            <person name="Shea T."/>
            <person name="Sisk P."/>
            <person name="Sykes S."/>
            <person name="Wortman J."/>
            <person name="Nusbaum C."/>
            <person name="Birren B."/>
        </authorList>
    </citation>
    <scope>NUCLEOTIDE SEQUENCE [LARGE SCALE GENOMIC DNA]</scope>
    <source>
        <strain evidence="3 4">MS-1</strain>
    </source>
</reference>
<dbReference type="SUPFAM" id="SSF51556">
    <property type="entry name" value="Metallo-dependent hydrolases"/>
    <property type="match status" value="1"/>
</dbReference>
<proteinExistence type="predicted"/>
<dbReference type="Pfam" id="PF04909">
    <property type="entry name" value="Amidohydro_2"/>
    <property type="match status" value="1"/>
</dbReference>
<protein>
    <recommendedName>
        <fullName evidence="2">Amidohydrolase-related domain-containing protein</fullName>
    </recommendedName>
</protein>
<feature type="domain" description="Amidohydrolase-related" evidence="2">
    <location>
        <begin position="76"/>
        <end position="358"/>
    </location>
</feature>
<evidence type="ECO:0000313" key="4">
    <source>
        <dbReference type="Proteomes" id="UP000033035"/>
    </source>
</evidence>
<evidence type="ECO:0000313" key="3">
    <source>
        <dbReference type="EMBL" id="KKB59304.1"/>
    </source>
</evidence>
<evidence type="ECO:0000256" key="1">
    <source>
        <dbReference type="ARBA" id="ARBA00023239"/>
    </source>
</evidence>
<dbReference type="EMBL" id="AQHW01000005">
    <property type="protein sequence ID" value="KKB59304.1"/>
    <property type="molecule type" value="Genomic_DNA"/>
</dbReference>
<dbReference type="InterPro" id="IPR006680">
    <property type="entry name" value="Amidohydro-rel"/>
</dbReference>
<dbReference type="STRING" id="1203610.HMPREF1536_00847"/>
<dbReference type="RefSeq" id="WP_044191717.1">
    <property type="nucleotide sequence ID" value="NZ_AUAE01000011.1"/>
</dbReference>
<dbReference type="PANTHER" id="PTHR21240">
    <property type="entry name" value="2-AMINO-3-CARBOXYLMUCONATE-6-SEMIALDEHYDE DECARBOXYLASE"/>
    <property type="match status" value="1"/>
</dbReference>
<dbReference type="Proteomes" id="UP000033035">
    <property type="component" value="Unassembled WGS sequence"/>
</dbReference>
<sequence>MRKLSIKLFICALLGGSLNQISGQDVEHLLLKDYKPISVFNIPATFPQKAKYPVFDAHSHNYAKDKKEVAEWVKSMDAAGVQVTSILNNSKGEAFEVLVEKYSDYKDRFALWCSFDYTGFDEPDWEKRAIQALERNHRMGAVGIGEMGDKGDGDLYAFPTKGKGVHLDHPRLKPLLEKCGELGMPISIHMADPIWMYLPIDKTNDGLMNASRWKVDTTQVELGYEGLMQSFERAVAANPKTTFIACHYLNMSHDLSRLSTLLDKYPNLYVDLAARVSESAATPRATRAFILKYADRILFGTDNGMSVNMYRSVYRILETADEHIIRPGNSYYWPLSGFYLPDDVLKKIYWENAAKLLKRKQQQEF</sequence>
<accession>A0A0F5JNL5</accession>
<dbReference type="GO" id="GO:0019748">
    <property type="term" value="P:secondary metabolic process"/>
    <property type="evidence" value="ECO:0007669"/>
    <property type="project" value="TreeGrafter"/>
</dbReference>
<dbReference type="PANTHER" id="PTHR21240:SF28">
    <property type="entry name" value="ISO-OROTATE DECARBOXYLASE (EUROFUNG)"/>
    <property type="match status" value="1"/>
</dbReference>
<comment type="caution">
    <text evidence="3">The sequence shown here is derived from an EMBL/GenBank/DDBJ whole genome shotgun (WGS) entry which is preliminary data.</text>
</comment>
<dbReference type="Gene3D" id="3.20.20.140">
    <property type="entry name" value="Metal-dependent hydrolases"/>
    <property type="match status" value="1"/>
</dbReference>
<dbReference type="AlphaFoldDB" id="A0A0F5JNL5"/>
<gene>
    <name evidence="3" type="ORF">HMPREF1536_00847</name>
</gene>
<evidence type="ECO:0000259" key="2">
    <source>
        <dbReference type="Pfam" id="PF04909"/>
    </source>
</evidence>
<organism evidence="3 4">
    <name type="scientific">Parabacteroides gordonii MS-1 = DSM 23371</name>
    <dbReference type="NCBI Taxonomy" id="1203610"/>
    <lineage>
        <taxon>Bacteria</taxon>
        <taxon>Pseudomonadati</taxon>
        <taxon>Bacteroidota</taxon>
        <taxon>Bacteroidia</taxon>
        <taxon>Bacteroidales</taxon>
        <taxon>Tannerellaceae</taxon>
        <taxon>Parabacteroides</taxon>
    </lineage>
</organism>
<dbReference type="HOGENOM" id="CLU_039043_0_0_10"/>
<dbReference type="GO" id="GO:0005737">
    <property type="term" value="C:cytoplasm"/>
    <property type="evidence" value="ECO:0007669"/>
    <property type="project" value="TreeGrafter"/>
</dbReference>
<dbReference type="GO" id="GO:0016787">
    <property type="term" value="F:hydrolase activity"/>
    <property type="evidence" value="ECO:0007669"/>
    <property type="project" value="InterPro"/>
</dbReference>
<dbReference type="PATRIC" id="fig|1203610.3.peg.872"/>
<dbReference type="GO" id="GO:0016831">
    <property type="term" value="F:carboxy-lyase activity"/>
    <property type="evidence" value="ECO:0007669"/>
    <property type="project" value="InterPro"/>
</dbReference>
<name>A0A0F5JNL5_9BACT</name>
<dbReference type="InterPro" id="IPR032466">
    <property type="entry name" value="Metal_Hydrolase"/>
</dbReference>
<keyword evidence="4" id="KW-1185">Reference proteome</keyword>